<dbReference type="RefSeq" id="WP_094781760.1">
    <property type="nucleotide sequence ID" value="NZ_CYGX02000051.1"/>
</dbReference>
<evidence type="ECO:0000256" key="1">
    <source>
        <dbReference type="ARBA" id="ARBA00004613"/>
    </source>
</evidence>
<evidence type="ECO:0000256" key="7">
    <source>
        <dbReference type="ARBA" id="ARBA00025541"/>
    </source>
</evidence>
<dbReference type="SUPFAM" id="SSF140693">
    <property type="entry name" value="IpaD-like"/>
    <property type="match status" value="1"/>
</dbReference>
<sequence>MIVTNISTTKPLLNAQKLVVTQARELPSVGGYDDAPVDGTKEALRTGVTQDETSSLSNETLAPALLSSHDAASPEPQGMNSAPVFEALLQALENGEDALTDFAAVVQFLTKLLGEITDDIFGELGGWTHSGTDKDNNTSVHIDIDKIYAAFDSIFSKYAGYSKGPPPHFTAGSIDTGVAVKIPPSVDEWNKQLSPLFTVDGKGNVSMDTSSLNKLIDSVRDFGNNGGGTPPGVNSAAYQAWSTGFTAMKDQMQTSLQMLAEKYSHQNSNFDSMSKILSSSISAMLDTAKSYLNI</sequence>
<evidence type="ECO:0000256" key="6">
    <source>
        <dbReference type="ARBA" id="ARBA00023054"/>
    </source>
</evidence>
<dbReference type="InterPro" id="IPR036708">
    <property type="entry name" value="BipD-like_sf"/>
</dbReference>
<evidence type="ECO:0000313" key="9">
    <source>
        <dbReference type="Proteomes" id="UP000187012"/>
    </source>
</evidence>
<evidence type="ECO:0000256" key="4">
    <source>
        <dbReference type="ARBA" id="ARBA00022525"/>
    </source>
</evidence>
<evidence type="ECO:0000256" key="5">
    <source>
        <dbReference type="ARBA" id="ARBA00023026"/>
    </source>
</evidence>
<evidence type="ECO:0000313" key="8">
    <source>
        <dbReference type="EMBL" id="SIT44963.1"/>
    </source>
</evidence>
<dbReference type="GO" id="GO:0005576">
    <property type="term" value="C:extracellular region"/>
    <property type="evidence" value="ECO:0007669"/>
    <property type="project" value="UniProtKB-SubCell"/>
</dbReference>
<keyword evidence="4" id="KW-0964">Secreted</keyword>
<dbReference type="EMBL" id="CYGX02000051">
    <property type="protein sequence ID" value="SIT44963.1"/>
    <property type="molecule type" value="Genomic_DNA"/>
</dbReference>
<dbReference type="InterPro" id="IPR009483">
    <property type="entry name" value="IpaD/BipD/SipD"/>
</dbReference>
<comment type="subcellular location">
    <subcellularLocation>
        <location evidence="1">Secreted</location>
    </subcellularLocation>
</comment>
<organism evidence="8 9">
    <name type="scientific">Paraburkholderia ribeironis</name>
    <dbReference type="NCBI Taxonomy" id="1247936"/>
    <lineage>
        <taxon>Bacteria</taxon>
        <taxon>Pseudomonadati</taxon>
        <taxon>Pseudomonadota</taxon>
        <taxon>Betaproteobacteria</taxon>
        <taxon>Burkholderiales</taxon>
        <taxon>Burkholderiaceae</taxon>
        <taxon>Paraburkholderia</taxon>
    </lineage>
</organism>
<name>A0A1N7SC69_9BURK</name>
<keyword evidence="5" id="KW-0843">Virulence</keyword>
<keyword evidence="9" id="KW-1185">Reference proteome</keyword>
<accession>A0A1N7SC69</accession>
<reference evidence="8 9" key="1">
    <citation type="submission" date="2016-12" db="EMBL/GenBank/DDBJ databases">
        <authorList>
            <person name="Song W.-J."/>
            <person name="Kurnit D.M."/>
        </authorList>
    </citation>
    <scope>NUCLEOTIDE SEQUENCE [LARGE SCALE GENOMIC DNA]</scope>
    <source>
        <strain evidence="8 9">STM7296</strain>
    </source>
</reference>
<keyword evidence="6" id="KW-0175">Coiled coil</keyword>
<dbReference type="Pfam" id="PF06511">
    <property type="entry name" value="T3SS_TC"/>
    <property type="match status" value="1"/>
</dbReference>
<evidence type="ECO:0000256" key="2">
    <source>
        <dbReference type="ARBA" id="ARBA00007741"/>
    </source>
</evidence>
<comment type="function">
    <text evidence="7">Required for invasion of epithelial cells, as well as for survival within host cells, escape from endocytic vesicles and subsequent actin-tail formation. Probably regulates the secretion of effectors BipB and BipC and their final integration into the target cell membrane.</text>
</comment>
<dbReference type="Proteomes" id="UP000187012">
    <property type="component" value="Unassembled WGS sequence"/>
</dbReference>
<proteinExistence type="inferred from homology"/>
<dbReference type="STRING" id="1247936.BN2475_510039"/>
<gene>
    <name evidence="8" type="ORF">BN2475_510039</name>
</gene>
<dbReference type="Gene3D" id="1.20.1710.10">
    <property type="entry name" value="IpaD-like"/>
    <property type="match status" value="1"/>
</dbReference>
<protein>
    <recommendedName>
        <fullName evidence="3">Translocator protein BipD</fullName>
    </recommendedName>
</protein>
<comment type="similarity">
    <text evidence="2">Belongs to the invasin protein D family.</text>
</comment>
<dbReference type="AlphaFoldDB" id="A0A1N7SC69"/>
<evidence type="ECO:0000256" key="3">
    <source>
        <dbReference type="ARBA" id="ARBA00018825"/>
    </source>
</evidence>